<dbReference type="AlphaFoldDB" id="A0A1T4R786"/>
<proteinExistence type="predicted"/>
<evidence type="ECO:0000313" key="3">
    <source>
        <dbReference type="Proteomes" id="UP000190637"/>
    </source>
</evidence>
<keyword evidence="1" id="KW-0732">Signal</keyword>
<evidence type="ECO:0000256" key="1">
    <source>
        <dbReference type="SAM" id="SignalP"/>
    </source>
</evidence>
<dbReference type="RefSeq" id="WP_078761868.1">
    <property type="nucleotide sequence ID" value="NZ_FUWS01000006.1"/>
</dbReference>
<feature type="chain" id="PRO_5012526976" description="Camelysin metallo-endopeptidase" evidence="1">
    <location>
        <begin position="23"/>
        <end position="185"/>
    </location>
</feature>
<name>A0A1T4R786_9ACTN</name>
<gene>
    <name evidence="2" type="ORF">SAMN02745673_02560</name>
</gene>
<evidence type="ECO:0008006" key="4">
    <source>
        <dbReference type="Google" id="ProtNLM"/>
    </source>
</evidence>
<reference evidence="2 3" key="1">
    <citation type="submission" date="2017-02" db="EMBL/GenBank/DDBJ databases">
        <authorList>
            <person name="Peterson S.W."/>
        </authorList>
    </citation>
    <scope>NUCLEOTIDE SEQUENCE [LARGE SCALE GENOMIC DNA]</scope>
    <source>
        <strain evidence="2 3">DSM 45154</strain>
    </source>
</reference>
<dbReference type="EMBL" id="FUWS01000006">
    <property type="protein sequence ID" value="SKA11538.1"/>
    <property type="molecule type" value="Genomic_DNA"/>
</dbReference>
<sequence>MAIVPKVLAAIGAAAVAGIAAAVTGATYAYFAHADRDGAPLVTTSEGRSALSRPVIRLSGATPVGLTDPWGDMWYRVRIVNAGPSRAEIDAIGIAGPVVDGPLPAESPLEVRALLKPASWRPGSWDSPAWEPLTPGPLENVPGPRALGPGETAHLYFQLRPAGDGAPEPAADTTASLRFRVSLED</sequence>
<evidence type="ECO:0000313" key="2">
    <source>
        <dbReference type="EMBL" id="SKA11538.1"/>
    </source>
</evidence>
<organism evidence="2 3">
    <name type="scientific">Marinactinospora thermotolerans DSM 45154</name>
    <dbReference type="NCBI Taxonomy" id="1122192"/>
    <lineage>
        <taxon>Bacteria</taxon>
        <taxon>Bacillati</taxon>
        <taxon>Actinomycetota</taxon>
        <taxon>Actinomycetes</taxon>
        <taxon>Streptosporangiales</taxon>
        <taxon>Nocardiopsidaceae</taxon>
        <taxon>Marinactinospora</taxon>
    </lineage>
</organism>
<keyword evidence="3" id="KW-1185">Reference proteome</keyword>
<dbReference type="Proteomes" id="UP000190637">
    <property type="component" value="Unassembled WGS sequence"/>
</dbReference>
<accession>A0A1T4R786</accession>
<feature type="signal peptide" evidence="1">
    <location>
        <begin position="1"/>
        <end position="22"/>
    </location>
</feature>
<dbReference type="OrthoDB" id="3436249at2"/>
<protein>
    <recommendedName>
        <fullName evidence="4">Camelysin metallo-endopeptidase</fullName>
    </recommendedName>
</protein>